<evidence type="ECO:0000313" key="4">
    <source>
        <dbReference type="Proteomes" id="UP000005220"/>
    </source>
</evidence>
<dbReference type="AlphaFoldDB" id="H2AMC7"/>
<dbReference type="InterPro" id="IPR036317">
    <property type="entry name" value="Cullin_homology_sf"/>
</dbReference>
<dbReference type="InParanoid" id="H2AMC7"/>
<dbReference type="Pfam" id="PF26557">
    <property type="entry name" value="Cullin_AB"/>
    <property type="match status" value="1"/>
</dbReference>
<dbReference type="InterPro" id="IPR059120">
    <property type="entry name" value="Cullin-like_AB"/>
</dbReference>
<dbReference type="RefSeq" id="XP_003954662.1">
    <property type="nucleotide sequence ID" value="XM_003954613.1"/>
</dbReference>
<organism evidence="3 4">
    <name type="scientific">Kazachstania africana (strain ATCC 22294 / BCRC 22015 / CBS 2517 / CECT 1963 / NBRC 1671 / NRRL Y-8276)</name>
    <name type="common">Yeast</name>
    <name type="synonym">Kluyveromyces africanus</name>
    <dbReference type="NCBI Taxonomy" id="1071382"/>
    <lineage>
        <taxon>Eukaryota</taxon>
        <taxon>Fungi</taxon>
        <taxon>Dikarya</taxon>
        <taxon>Ascomycota</taxon>
        <taxon>Saccharomycotina</taxon>
        <taxon>Saccharomycetes</taxon>
        <taxon>Saccharomycetales</taxon>
        <taxon>Saccharomycetaceae</taxon>
        <taxon>Kazachstania</taxon>
    </lineage>
</organism>
<dbReference type="SUPFAM" id="SSF75632">
    <property type="entry name" value="Cullin homology domain"/>
    <property type="match status" value="1"/>
</dbReference>
<dbReference type="InterPro" id="IPR019559">
    <property type="entry name" value="Cullin_neddylation_domain"/>
</dbReference>
<comment type="similarity">
    <text evidence="1">Belongs to the cullin family.</text>
</comment>
<dbReference type="Proteomes" id="UP000005220">
    <property type="component" value="Chromosome 1"/>
</dbReference>
<dbReference type="Gene3D" id="3.30.230.130">
    <property type="entry name" value="Cullin, Chain C, Domain 2"/>
    <property type="match status" value="1"/>
</dbReference>
<dbReference type="GeneID" id="13886080"/>
<evidence type="ECO:0000313" key="3">
    <source>
        <dbReference type="EMBL" id="CCF55527.1"/>
    </source>
</evidence>
<dbReference type="HOGENOM" id="CLU_337750_0_0_1"/>
<name>H2AMC7_KAZAF</name>
<accession>H2AMC7</accession>
<keyword evidence="4" id="KW-1185">Reference proteome</keyword>
<dbReference type="OrthoDB" id="27073at2759"/>
<sequence length="784" mass="91328">MFVLEPSAGKMQMEEGTDKSLLREDILFDELDSYFNLMCNVMFDEDQLFNEKSVTLRGRKMLARFNQICRYLTHRKVYIPIHNDNDNEMQLLYQNKVIVDFWNYCNEKISQLEACFLEKLYNEYGTMKSEAVHVLGLWQGLYGRYKICLECFEPVLGYPILNYNTILKIAPQDSQVLKHAGYSFTKRLEGKFGSKFIPFLRQFLLELRSSKLTVLDENITETLPLKLFHEYDVPVNGNSASEFYLEDLSTFIDEGKLTLKLDEDFFVNLLDLLKLNGWISYHISEELVSKGNNIIIEKLLLKKDVVMQLATVFFPLTVGTIEENMIKRFTKRLEFEGAIHAFEKRKRITEFIDIISEFVRSELTRPFENGKIESFFNTIFSLDSFIGYNDVLKDMIRKCANDTAGGELKLMELYVKFCEIAIYKVDKELGNSTTVKNFQLTPLYSAPLELPELLKFRASFLNLYTRTFFKRLIMNGQNMLNDLFKDSSYESLLMRMFEQYYKNSNELQDLLTLLDEMRKLHKFNEQFQATEISKLADTIILEKSKLASSLQEASDDTLKLPSELQGIWDNIVSFYKSQDKNGSEKSIKPIYYLQHCEVESPFFVQTNNGSKKLLIFELNIFQTCVLGEFNENDSASFNELLRKLKMKETTLKSVMRSFLNVGLLQNVNDRFSINVHYVPDMKKVRKGKLRIPLPKPSQKLSNSRRTSMVAEHHEGLRSQWKQELLQACIVRSLKGLTDGLAYSMLFDTVKQQLPGFSVGEFKDALSIVVRDHIVTEQDNIYKYK</sequence>
<feature type="domain" description="Cullin family profile" evidence="2">
    <location>
        <begin position="409"/>
        <end position="659"/>
    </location>
</feature>
<proteinExistence type="inferred from homology"/>
<protein>
    <recommendedName>
        <fullName evidence="2">Cullin family profile domain-containing protein</fullName>
    </recommendedName>
</protein>
<dbReference type="STRING" id="1071382.H2AMC7"/>
<dbReference type="SMART" id="SM00884">
    <property type="entry name" value="Cullin_Nedd8"/>
    <property type="match status" value="1"/>
</dbReference>
<evidence type="ECO:0000259" key="2">
    <source>
        <dbReference type="PROSITE" id="PS50069"/>
    </source>
</evidence>
<dbReference type="eggNOG" id="KOG2166">
    <property type="taxonomic scope" value="Eukaryota"/>
</dbReference>
<dbReference type="FunCoup" id="H2AMC7">
    <property type="interactions" value="140"/>
</dbReference>
<dbReference type="EMBL" id="HE650821">
    <property type="protein sequence ID" value="CCF55527.1"/>
    <property type="molecule type" value="Genomic_DNA"/>
</dbReference>
<gene>
    <name evidence="3" type="primary">KAFR0A00890</name>
    <name evidence="3" type="ORF">KAFR_0A00890</name>
</gene>
<dbReference type="PROSITE" id="PS50069">
    <property type="entry name" value="CULLIN_2"/>
    <property type="match status" value="1"/>
</dbReference>
<evidence type="ECO:0000256" key="1">
    <source>
        <dbReference type="PROSITE-ProRule" id="PRU00330"/>
    </source>
</evidence>
<dbReference type="InterPro" id="IPR016158">
    <property type="entry name" value="Cullin_homology"/>
</dbReference>
<dbReference type="KEGG" id="kaf:KAFR_0A00890"/>
<reference evidence="3 4" key="1">
    <citation type="journal article" date="2011" name="Proc. Natl. Acad. Sci. U.S.A.">
        <title>Evolutionary erosion of yeast sex chromosomes by mating-type switching accidents.</title>
        <authorList>
            <person name="Gordon J.L."/>
            <person name="Armisen D."/>
            <person name="Proux-Wera E."/>
            <person name="Oheigeartaigh S.S."/>
            <person name="Byrne K.P."/>
            <person name="Wolfe K.H."/>
        </authorList>
    </citation>
    <scope>NUCLEOTIDE SEQUENCE [LARGE SCALE GENOMIC DNA]</scope>
    <source>
        <strain evidence="4">ATCC 22294 / BCRC 22015 / CBS 2517 / CECT 1963 / NBRC 1671 / NRRL Y-8276</strain>
    </source>
</reference>